<dbReference type="PANTHER" id="PTHR42855">
    <property type="entry name" value="ABC TRANSPORTER ATP-BINDING SUBUNIT"/>
    <property type="match status" value="1"/>
</dbReference>
<protein>
    <submittedName>
        <fullName evidence="5">ABC transporter, ATP-binding protein</fullName>
    </submittedName>
</protein>
<organism evidence="5 6">
    <name type="scientific">Lentilactobacillus kosonis</name>
    <dbReference type="NCBI Taxonomy" id="2810561"/>
    <lineage>
        <taxon>Bacteria</taxon>
        <taxon>Bacillati</taxon>
        <taxon>Bacillota</taxon>
        <taxon>Bacilli</taxon>
        <taxon>Lactobacillales</taxon>
        <taxon>Lactobacillaceae</taxon>
        <taxon>Lentilactobacillus</taxon>
    </lineage>
</organism>
<evidence type="ECO:0000259" key="4">
    <source>
        <dbReference type="PROSITE" id="PS50893"/>
    </source>
</evidence>
<dbReference type="NCBIfam" id="NF000355">
    <property type="entry name" value="ribo_prot_ABC_F"/>
    <property type="match status" value="1"/>
</dbReference>
<dbReference type="PROSITE" id="PS50893">
    <property type="entry name" value="ABC_TRANSPORTER_2"/>
    <property type="match status" value="2"/>
</dbReference>
<dbReference type="AlphaFoldDB" id="A0A401FII5"/>
<evidence type="ECO:0000256" key="2">
    <source>
        <dbReference type="ARBA" id="ARBA00022840"/>
    </source>
</evidence>
<dbReference type="SMART" id="SM00382">
    <property type="entry name" value="AAA"/>
    <property type="match status" value="2"/>
</dbReference>
<dbReference type="InterPro" id="IPR003439">
    <property type="entry name" value="ABC_transporter-like_ATP-bd"/>
</dbReference>
<reference evidence="5 6" key="1">
    <citation type="submission" date="2017-11" db="EMBL/GenBank/DDBJ databases">
        <title>Draft Genome Sequence of Lactobacillus curieae NBRC 111893 isolated from Koso, a Japanese sugar-Vegetable Fermented Beverage.</title>
        <authorList>
            <person name="Chiou T.Y."/>
            <person name="Oshima K."/>
            <person name="Suda W."/>
            <person name="Hattori M."/>
            <person name="Takahashi T."/>
        </authorList>
    </citation>
    <scope>NUCLEOTIDE SEQUENCE [LARGE SCALE GENOMIC DNA]</scope>
    <source>
        <strain evidence="5 6">NBRC111893</strain>
    </source>
</reference>
<proteinExistence type="predicted"/>
<feature type="domain" description="ABC transporter" evidence="4">
    <location>
        <begin position="315"/>
        <end position="500"/>
    </location>
</feature>
<dbReference type="GO" id="GO:0016887">
    <property type="term" value="F:ATP hydrolysis activity"/>
    <property type="evidence" value="ECO:0007669"/>
    <property type="project" value="InterPro"/>
</dbReference>
<dbReference type="Pfam" id="PF00005">
    <property type="entry name" value="ABC_tran"/>
    <property type="match status" value="2"/>
</dbReference>
<evidence type="ECO:0000313" key="5">
    <source>
        <dbReference type="EMBL" id="GAY72175.1"/>
    </source>
</evidence>
<gene>
    <name evidence="5" type="ORF">NBRC111893_321</name>
</gene>
<dbReference type="InterPro" id="IPR027417">
    <property type="entry name" value="P-loop_NTPase"/>
</dbReference>
<dbReference type="CDD" id="cd03221">
    <property type="entry name" value="ABCF_EF-3"/>
    <property type="match status" value="1"/>
</dbReference>
<feature type="domain" description="ABC transporter" evidence="4">
    <location>
        <begin position="4"/>
        <end position="215"/>
    </location>
</feature>
<evidence type="ECO:0000256" key="3">
    <source>
        <dbReference type="SAM" id="MobiDB-lite"/>
    </source>
</evidence>
<name>A0A401FII5_9LACO</name>
<dbReference type="Proteomes" id="UP000286974">
    <property type="component" value="Unassembled WGS sequence"/>
</dbReference>
<dbReference type="OrthoDB" id="9762369at2"/>
<feature type="compositionally biased region" description="Polar residues" evidence="3">
    <location>
        <begin position="241"/>
        <end position="251"/>
    </location>
</feature>
<comment type="caution">
    <text evidence="5">The sequence shown here is derived from an EMBL/GenBank/DDBJ whole genome shotgun (WGS) entry which is preliminary data.</text>
</comment>
<keyword evidence="6" id="KW-1185">Reference proteome</keyword>
<feature type="region of interest" description="Disordered" evidence="3">
    <location>
        <begin position="232"/>
        <end position="252"/>
    </location>
</feature>
<dbReference type="GO" id="GO:0005524">
    <property type="term" value="F:ATP binding"/>
    <property type="evidence" value="ECO:0007669"/>
    <property type="project" value="UniProtKB-KW"/>
</dbReference>
<keyword evidence="1" id="KW-0547">Nucleotide-binding</keyword>
<dbReference type="PANTHER" id="PTHR42855:SF2">
    <property type="entry name" value="DRUG RESISTANCE ABC TRANSPORTER,ATP-BINDING PROTEIN"/>
    <property type="match status" value="1"/>
</dbReference>
<keyword evidence="2 5" id="KW-0067">ATP-binding</keyword>
<accession>A0A401FII5</accession>
<dbReference type="PROSITE" id="PS00211">
    <property type="entry name" value="ABC_TRANSPORTER_1"/>
    <property type="match status" value="2"/>
</dbReference>
<evidence type="ECO:0000313" key="6">
    <source>
        <dbReference type="Proteomes" id="UP000286974"/>
    </source>
</evidence>
<dbReference type="InterPro" id="IPR017871">
    <property type="entry name" value="ABC_transporter-like_CS"/>
</dbReference>
<sequence>MGNIIINDLYFRYDKMPKPIFKNLNLSIDESWRLGLIGRNGRGKTTFFRILLGELQAKGEITTNLKFNYFPQPVTDDRWITRDVLMHISGLTFSDFWQVEIELDKLKVAPEVLERPFVTLSPGERTKVLLAALFSDHDSFQLIDEPTNHLDSDGRQVVAEYLKSKQGFIVISHDRSFINKVIDHVISIDRSKIQLFNGNYDTWQQVFDRQNQSEMQKKRVLQGDIKRLKQAADKSRRWSEATENQKSQSAYKHQGHVNLDKGFLGHKAAKMMKRSKGITERTERQIAEKQTLLKNLDESVELSLNYKPLSKKPLLQLDDFQVARNGHYLNHPITVTLQDSDRIALTAPNGFGKSTIVKGILGDSEVKVSGQRTLATGIKVSYVSQDFEAITGSISEYAASSGIEISNFLNALRKLGFDREVFNHNLAEMSLGQKRKVALAKSLVEEANLYIWDEPLNYLDIITRQQIESLIIMHNPPMLMIDHDQEFIDHVINKEVIQLQPVD</sequence>
<dbReference type="Gene3D" id="3.40.50.300">
    <property type="entry name" value="P-loop containing nucleotide triphosphate hydrolases"/>
    <property type="match status" value="2"/>
</dbReference>
<evidence type="ECO:0000256" key="1">
    <source>
        <dbReference type="ARBA" id="ARBA00022741"/>
    </source>
</evidence>
<dbReference type="InterPro" id="IPR003593">
    <property type="entry name" value="AAA+_ATPase"/>
</dbReference>
<dbReference type="RefSeq" id="WP_125007701.1">
    <property type="nucleotide sequence ID" value="NZ_BEXA01000001.1"/>
</dbReference>
<dbReference type="SUPFAM" id="SSF52540">
    <property type="entry name" value="P-loop containing nucleoside triphosphate hydrolases"/>
    <property type="match status" value="2"/>
</dbReference>
<dbReference type="EMBL" id="BEXA01000001">
    <property type="protein sequence ID" value="GAY72175.1"/>
    <property type="molecule type" value="Genomic_DNA"/>
</dbReference>
<dbReference type="InterPro" id="IPR051309">
    <property type="entry name" value="ABCF_ATPase"/>
</dbReference>